<dbReference type="GO" id="GO:0016459">
    <property type="term" value="C:myosin complex"/>
    <property type="evidence" value="ECO:0007669"/>
    <property type="project" value="UniProtKB-KW"/>
</dbReference>
<feature type="binding site" evidence="9">
    <location>
        <begin position="570"/>
        <end position="577"/>
    </location>
    <ligand>
        <name>ATP</name>
        <dbReference type="ChEBI" id="CHEBI:30616"/>
    </ligand>
</feature>
<dbReference type="Gene3D" id="3.10.20.90">
    <property type="entry name" value="Phosphatidylinositol 3-kinase Catalytic Subunit, Chain A, domain 1"/>
    <property type="match status" value="1"/>
</dbReference>
<evidence type="ECO:0000256" key="10">
    <source>
        <dbReference type="SAM" id="Coils"/>
    </source>
</evidence>
<feature type="coiled-coil region" evidence="10">
    <location>
        <begin position="1237"/>
        <end position="1264"/>
    </location>
</feature>
<comment type="similarity">
    <text evidence="1 9">Belongs to the TRAFAC class myosin-kinesin ATPase superfamily. Myosin family.</text>
</comment>
<evidence type="ECO:0000256" key="3">
    <source>
        <dbReference type="ARBA" id="ARBA00022741"/>
    </source>
</evidence>
<dbReference type="Gene3D" id="2.30.30.40">
    <property type="entry name" value="SH3 Domains"/>
    <property type="match status" value="1"/>
</dbReference>
<feature type="region of interest" description="Disordered" evidence="11">
    <location>
        <begin position="50"/>
        <end position="207"/>
    </location>
</feature>
<dbReference type="GO" id="GO:0003779">
    <property type="term" value="F:actin binding"/>
    <property type="evidence" value="ECO:0007669"/>
    <property type="project" value="UniProtKB-KW"/>
</dbReference>
<dbReference type="FunFam" id="1.10.10.820:FF:000001">
    <property type="entry name" value="Myosin heavy chain"/>
    <property type="match status" value="1"/>
</dbReference>
<keyword evidence="16" id="KW-1185">Reference proteome</keyword>
<dbReference type="InterPro" id="IPR000857">
    <property type="entry name" value="MyTH4_dom"/>
</dbReference>
<dbReference type="Pfam" id="PF26570">
    <property type="entry name" value="MYO15"/>
    <property type="match status" value="1"/>
</dbReference>
<keyword evidence="10" id="KW-0175">Coiled coil</keyword>
<dbReference type="Gene3D" id="2.30.29.30">
    <property type="entry name" value="Pleckstrin-homology domain (PH domain)/Phosphotyrosine-binding domain (PTB)"/>
    <property type="match status" value="1"/>
</dbReference>
<dbReference type="InterPro" id="IPR000048">
    <property type="entry name" value="IQ_motif_EF-hand-BS"/>
</dbReference>
<evidence type="ECO:0008006" key="17">
    <source>
        <dbReference type="Google" id="ProtNLM"/>
    </source>
</evidence>
<dbReference type="Gene3D" id="1.20.120.720">
    <property type="entry name" value="Myosin VI head, motor domain, U50 subdomain"/>
    <property type="match status" value="1"/>
</dbReference>
<protein>
    <recommendedName>
        <fullName evidence="17">Unconventional myosin-XV</fullName>
    </recommendedName>
</protein>
<dbReference type="PROSITE" id="PS50002">
    <property type="entry name" value="SH3"/>
    <property type="match status" value="1"/>
</dbReference>
<dbReference type="SMART" id="SM00139">
    <property type="entry name" value="MyTH4"/>
    <property type="match status" value="1"/>
</dbReference>
<feature type="non-terminal residue" evidence="15">
    <location>
        <position position="2366"/>
    </location>
</feature>
<dbReference type="PANTHER" id="PTHR22692">
    <property type="entry name" value="MYOSIN VII, XV"/>
    <property type="match status" value="1"/>
</dbReference>
<feature type="region of interest" description="Disordered" evidence="11">
    <location>
        <begin position="1600"/>
        <end position="1642"/>
    </location>
</feature>
<dbReference type="PROSITE" id="PS51016">
    <property type="entry name" value="MYTH4"/>
    <property type="match status" value="1"/>
</dbReference>
<evidence type="ECO:0000259" key="14">
    <source>
        <dbReference type="PROSITE" id="PS51456"/>
    </source>
</evidence>
<evidence type="ECO:0000313" key="15">
    <source>
        <dbReference type="EMBL" id="KAJ7305984.1"/>
    </source>
</evidence>
<reference evidence="15" key="1">
    <citation type="journal article" date="2023" name="DNA Res.">
        <title>Chromosome-level genome assembly of Phrynocephalus forsythii using third-generation DNA sequencing and Hi-C analysis.</title>
        <authorList>
            <person name="Qi Y."/>
            <person name="Zhao W."/>
            <person name="Zhao Y."/>
            <person name="Niu C."/>
            <person name="Cao S."/>
            <person name="Zhang Y."/>
        </authorList>
    </citation>
    <scope>NUCLEOTIDE SEQUENCE</scope>
    <source>
        <tissue evidence="15">Muscle</tissue>
    </source>
</reference>
<dbReference type="Pfam" id="PF00063">
    <property type="entry name" value="Myosin_head"/>
    <property type="match status" value="1"/>
</dbReference>
<dbReference type="InterPro" id="IPR001452">
    <property type="entry name" value="SH3_domain"/>
</dbReference>
<feature type="region of interest" description="Actin-binding" evidence="9">
    <location>
        <begin position="1053"/>
        <end position="1075"/>
    </location>
</feature>
<dbReference type="Gene3D" id="1.10.10.820">
    <property type="match status" value="1"/>
</dbReference>
<evidence type="ECO:0000256" key="2">
    <source>
        <dbReference type="ARBA" id="ARBA00022443"/>
    </source>
</evidence>
<dbReference type="PROSITE" id="PS51456">
    <property type="entry name" value="MYOSIN_MOTOR"/>
    <property type="match status" value="1"/>
</dbReference>
<dbReference type="Gene3D" id="6.20.240.20">
    <property type="match status" value="1"/>
</dbReference>
<dbReference type="PANTHER" id="PTHR22692:SF21">
    <property type="entry name" value="MYOSIN XVA"/>
    <property type="match status" value="1"/>
</dbReference>
<dbReference type="Pfam" id="PF00784">
    <property type="entry name" value="MyTH4"/>
    <property type="match status" value="1"/>
</dbReference>
<evidence type="ECO:0000256" key="7">
    <source>
        <dbReference type="ARBA" id="ARBA00023203"/>
    </source>
</evidence>
<feature type="region of interest" description="Disordered" evidence="11">
    <location>
        <begin position="1"/>
        <end position="22"/>
    </location>
</feature>
<evidence type="ECO:0000256" key="8">
    <source>
        <dbReference type="PROSITE-ProRule" id="PRU00192"/>
    </source>
</evidence>
<dbReference type="SMART" id="SM00015">
    <property type="entry name" value="IQ"/>
    <property type="match status" value="2"/>
</dbReference>
<evidence type="ECO:0000313" key="16">
    <source>
        <dbReference type="Proteomes" id="UP001142489"/>
    </source>
</evidence>
<dbReference type="SMART" id="SM00326">
    <property type="entry name" value="SH3"/>
    <property type="match status" value="1"/>
</dbReference>
<dbReference type="InterPro" id="IPR036028">
    <property type="entry name" value="SH3-like_dom_sf"/>
</dbReference>
<dbReference type="EMBL" id="JAPFRF010000021">
    <property type="protein sequence ID" value="KAJ7305984.1"/>
    <property type="molecule type" value="Genomic_DNA"/>
</dbReference>
<dbReference type="PRINTS" id="PR00193">
    <property type="entry name" value="MYOSINHEAVY"/>
</dbReference>
<evidence type="ECO:0000256" key="5">
    <source>
        <dbReference type="ARBA" id="ARBA00023123"/>
    </source>
</evidence>
<dbReference type="Gene3D" id="1.20.58.530">
    <property type="match status" value="1"/>
</dbReference>
<feature type="compositionally biased region" description="Polar residues" evidence="11">
    <location>
        <begin position="1"/>
        <end position="12"/>
    </location>
</feature>
<evidence type="ECO:0000256" key="6">
    <source>
        <dbReference type="ARBA" id="ARBA00023175"/>
    </source>
</evidence>
<gene>
    <name evidence="15" type="ORF">JRQ81_010350</name>
</gene>
<keyword evidence="2 8" id="KW-0728">SH3 domain</keyword>
<dbReference type="SUPFAM" id="SSF52540">
    <property type="entry name" value="P-loop containing nucleoside triphosphate hydrolases"/>
    <property type="match status" value="1"/>
</dbReference>
<evidence type="ECO:0000256" key="4">
    <source>
        <dbReference type="ARBA" id="ARBA00022840"/>
    </source>
</evidence>
<dbReference type="InterPro" id="IPR001609">
    <property type="entry name" value="Myosin_head_motor_dom-like"/>
</dbReference>
<dbReference type="InterPro" id="IPR038185">
    <property type="entry name" value="MyTH4_dom_sf"/>
</dbReference>
<name>A0A9Q1AR91_9SAUR</name>
<dbReference type="PROSITE" id="PS50096">
    <property type="entry name" value="IQ"/>
    <property type="match status" value="3"/>
</dbReference>
<keyword evidence="5 9" id="KW-0518">Myosin</keyword>
<feature type="domain" description="SH3" evidence="12">
    <location>
        <begin position="2123"/>
        <end position="2184"/>
    </location>
</feature>
<sequence length="2366" mass="266641">MGRRSLATQRNPSSSSLTSLSSLKNDVPFSRSLFHAPQEPDPFEFQDVSFMRASSRPVPPGFHNPSVGTRRGPPSPQASHRHFGSPVAPNPFQSSRRMSPPFVEPQGGFSQGWHRQNEAPVKPSMRDQYMRQSGHPSPVLSRSSSPTLTHQGSRRVTIRESPFGNSPYAQPFSDLQPSPGVQDPGWDDRGVDSLPLQPPSPTPRPRKAFLQRIGHPLAGMAQAASFRPPHAHTSGAVDHGNPYLASFDQSPRASPSFPRHVFPQDLAARSMMPMREGAYPRSPTPKLRRRVSGGSLSYSVSEGNPGHLGRQVAHPSSPRMSSFRRPHAVGRGTPFVVSPPPFQDDYNQLQQPGAYHYPTELLRHVMEDSLGRYAVVTPQIQRMGSSTRRASHAQNQPWSCYPNMNIQGMPDEWSMERRVQPFRGGSVRWRGSRRGGSNLFWYLTRGSSAHDKEDHWTNRNCKMQSLHNLSHRGEPENGVEDMTQLEELQERVVLQNIQRRFERGLIYTYIGSILVSVNPYQMYNIYGTEQVLQYEGKGLGENPPHLFAIANIAHNKLRDAKLNQCIIISGESGSGKTEATKLILRYLAAINQKHAATQQILEATPLLESFGNAKTVRNDNSSRFGKFVEIFLEDNGLICGAITSQYLLEKSRVVFQAKNERNYHIFYEMLAGLPAQQKRRFCLQEAETYYYLNQGGNCEIPGKIDLEDFHRLLDALDILHFSLQDQDSIFRILSSILHLGNVYFEKYETDCQEVASVVSAREIRVVAELLQISPEGLQRSITYKATETMREKIFTPLTVESAIDARDAIAKVLYSLLFSWLTDRINKLIYPRQETLSMAILDIYGFEVNKDGGCSQAASPGPPRGNSPGQCFPVILLRSLMLLQEEYIREQIEWREISFNDNQPCIDLIAQKPYGILKILDDQSSFPQATDHTFLQKCHYHHGSNPLYSKPKMPLPEFSIKHYAGKVTYQVHKFLDKNRDQVRQDVLDIFVNSKTKAGGFCWASSELAPSMVANLFFSYAQVLSQQKTVMGRSSTSRRKHKPQTVAAKFQHSLLDLVEKMERCNPFFIRCIKPNNKKEPGLFEMDIVSSQLRYSGILETIRIRKQGFPIRIPFQVFIDRYRGLVDIRRDLNPDGWNCVGLLKKLCPVTPELYRIGATKLFMKESVYQHLEAKRDRIFHMAVLTLQRYTRGFLIKKRFYTLRYRIILLQARARGYLVRQRFWRLRRTLLRVRCLVRIYVNRRRYLKRKEQERRRAEEERRKSEQVTSGRREVMRVANLEVPAELVGLLNAVAVHRQVNEDCISSIPRPKMQADTQLPLPLDINNYPMANYVRMHFKEPFFGMLTQTLSSPLTLLDESLAPKAVSLFKLVLRFMGDPHLNGTQESLFGNYIVQKGLTTPSLRDEILSQIANQVWRNNNVNNEERGWLLMAACFSAFAPSPSLEKYLLKFVSDYAFNGYKPICQHKLMRALEMAQAGAETSRAFPPTLLEWSASRDRVNMALDIYCFNGDHFSCPVDSWTTGEVLAESVLKYRGLPGSCQGWSVAMKDGAQWAELAGHDYVLDLVSDLELIQGFPKQKSYFIIASEGSEKNAGGKVAFRHGLGEHEEVPPPPLIKAPTVAPTNLPDSEGYSSHADSDTFSEPRSQKGLDHYLDSLFNPVLSYGNGELERPSAVSLRMKGGGQTGRSDGDQIGVDSTPPEGSQPSGERKPNLISLFTRARHMSQQVTALCQWRQQQQRQQQQQAVVAALTGSASTGAPRLPSFGSPRCRSPPRAQGTGGPPPKAHSGSPAQASSDSILSQLLCRISDPTARLRASELIRHSKLNSEHIPEPTQNIRNIIKQYQQPSRVPEPTRKEGGKVFVKKMDPHEEALRILKEQLAATEAPARPTPPPVPLVSSREIHFSYPALQLRSSSRPASVLRELPSEEDQIQTRLHRRCSEEFYAYRNVAWKIYLRKEDMLLLMKADVGMVRFPPCLQIFNDTHSEACVRITQNERLHMKALFAENKLDSFSPVADESVKKEIVSIARDVWEVYFSRLFPATGSVGTGVQILAVSDVGIKLLRLVKGANLPGEQLRVLRGYSYGDILFVTIPSKNMLEFNLTHEKFILFSPKASQVKALIDHFITELKKDSQYMVAIKNHITDDKNLLRFHKGDIICLRPMEGLGQGWKFGAIYGKSGFFPADCVQPVAAPDFTHLLPAERKEEPKDKQAKVAFPASVAMAVASAAMAQELDKKVEVSPASSEYTDRMEDLKGTTTDLSPQGSSFTMLEFAQKYFREGQRAKTESEKPKSKKGGESKGLADILKFTKSPIQESLIEFTDSSLNKIALEAFQAPSLPLLLPPIALAHLCHVRCAAGMGQASSGAITWPQWHKE</sequence>
<dbReference type="InterPro" id="IPR059004">
    <property type="entry name" value="MYO15"/>
</dbReference>
<organism evidence="15 16">
    <name type="scientific">Phrynocephalus forsythii</name>
    <dbReference type="NCBI Taxonomy" id="171643"/>
    <lineage>
        <taxon>Eukaryota</taxon>
        <taxon>Metazoa</taxon>
        <taxon>Chordata</taxon>
        <taxon>Craniata</taxon>
        <taxon>Vertebrata</taxon>
        <taxon>Euteleostomi</taxon>
        <taxon>Lepidosauria</taxon>
        <taxon>Squamata</taxon>
        <taxon>Bifurcata</taxon>
        <taxon>Unidentata</taxon>
        <taxon>Episquamata</taxon>
        <taxon>Toxicofera</taxon>
        <taxon>Iguania</taxon>
        <taxon>Acrodonta</taxon>
        <taxon>Agamidae</taxon>
        <taxon>Agaminae</taxon>
        <taxon>Phrynocephalus</taxon>
    </lineage>
</organism>
<feature type="compositionally biased region" description="Low complexity" evidence="11">
    <location>
        <begin position="13"/>
        <end position="22"/>
    </location>
</feature>
<dbReference type="SMART" id="SM00242">
    <property type="entry name" value="MYSc"/>
    <property type="match status" value="1"/>
</dbReference>
<dbReference type="Gene3D" id="3.40.850.10">
    <property type="entry name" value="Kinesin motor domain"/>
    <property type="match status" value="1"/>
</dbReference>
<keyword evidence="7 9" id="KW-0009">Actin-binding</keyword>
<dbReference type="Gene3D" id="1.20.5.190">
    <property type="match status" value="1"/>
</dbReference>
<feature type="region of interest" description="Disordered" evidence="11">
    <location>
        <begin position="1673"/>
        <end position="1705"/>
    </location>
</feature>
<evidence type="ECO:0000256" key="9">
    <source>
        <dbReference type="PROSITE-ProRule" id="PRU00782"/>
    </source>
</evidence>
<dbReference type="OrthoDB" id="8182952at2759"/>
<feature type="compositionally biased region" description="Basic and acidic residues" evidence="11">
    <location>
        <begin position="2271"/>
        <end position="2289"/>
    </location>
</feature>
<dbReference type="SUPFAM" id="SSF50044">
    <property type="entry name" value="SH3-domain"/>
    <property type="match status" value="1"/>
</dbReference>
<dbReference type="Proteomes" id="UP001142489">
    <property type="component" value="Unassembled WGS sequence"/>
</dbReference>
<dbReference type="InterPro" id="IPR011993">
    <property type="entry name" value="PH-like_dom_sf"/>
</dbReference>
<dbReference type="InterPro" id="IPR027417">
    <property type="entry name" value="P-loop_NTPase"/>
</dbReference>
<evidence type="ECO:0000256" key="1">
    <source>
        <dbReference type="ARBA" id="ARBA00008314"/>
    </source>
</evidence>
<keyword evidence="4 9" id="KW-0067">ATP-binding</keyword>
<evidence type="ECO:0000256" key="11">
    <source>
        <dbReference type="SAM" id="MobiDB-lite"/>
    </source>
</evidence>
<dbReference type="GO" id="GO:0003774">
    <property type="term" value="F:cytoskeletal motor activity"/>
    <property type="evidence" value="ECO:0007669"/>
    <property type="project" value="UniProtKB-UniRule"/>
</dbReference>
<evidence type="ECO:0000259" key="12">
    <source>
        <dbReference type="PROSITE" id="PS50002"/>
    </source>
</evidence>
<dbReference type="Pfam" id="PF07653">
    <property type="entry name" value="SH3_2"/>
    <property type="match status" value="1"/>
</dbReference>
<keyword evidence="6 9" id="KW-0505">Motor protein</keyword>
<comment type="caution">
    <text evidence="15">The sequence shown here is derived from an EMBL/GenBank/DDBJ whole genome shotgun (WGS) entry which is preliminary data.</text>
</comment>
<keyword evidence="3 9" id="KW-0547">Nucleotide-binding</keyword>
<feature type="compositionally biased region" description="Polar residues" evidence="11">
    <location>
        <begin position="163"/>
        <end position="176"/>
    </location>
</feature>
<dbReference type="InterPro" id="IPR051567">
    <property type="entry name" value="Unconventional_Myosin_ATPase"/>
</dbReference>
<feature type="domain" description="MyTH4" evidence="13">
    <location>
        <begin position="1341"/>
        <end position="1492"/>
    </location>
</feature>
<dbReference type="InterPro" id="IPR036961">
    <property type="entry name" value="Kinesin_motor_dom_sf"/>
</dbReference>
<feature type="domain" description="Myosin motor" evidence="14">
    <location>
        <begin position="477"/>
        <end position="1174"/>
    </location>
</feature>
<accession>A0A9Q1AR91</accession>
<dbReference type="Gene3D" id="1.25.40.530">
    <property type="entry name" value="MyTH4 domain"/>
    <property type="match status" value="1"/>
</dbReference>
<feature type="region of interest" description="Disordered" evidence="11">
    <location>
        <begin position="1745"/>
        <end position="1791"/>
    </location>
</feature>
<proteinExistence type="inferred from homology"/>
<feature type="region of interest" description="Disordered" evidence="11">
    <location>
        <begin position="224"/>
        <end position="258"/>
    </location>
</feature>
<feature type="region of interest" description="Disordered" evidence="11">
    <location>
        <begin position="2271"/>
        <end position="2290"/>
    </location>
</feature>
<feature type="region of interest" description="Disordered" evidence="11">
    <location>
        <begin position="275"/>
        <end position="334"/>
    </location>
</feature>
<evidence type="ECO:0000259" key="13">
    <source>
        <dbReference type="PROSITE" id="PS51016"/>
    </source>
</evidence>
<feature type="compositionally biased region" description="Polar residues" evidence="11">
    <location>
        <begin position="130"/>
        <end position="151"/>
    </location>
</feature>
<dbReference type="GO" id="GO:0005524">
    <property type="term" value="F:ATP binding"/>
    <property type="evidence" value="ECO:0007669"/>
    <property type="project" value="UniProtKB-UniRule"/>
</dbReference>